<sequence length="370" mass="39909">TCATSAHGAHPSASRYSTAALQAAIDACSASCGTVVVDVPGAYLTASLLLSGCVHLHLPAGVTLLAGTRRRDYGPTQPDWYLLRFANCTGCRLSGGGTVDGRARLWVEPAGGERHPRHEEEQQQQQRCLPAWCRPRLVGVVDSADVSITGVTLTDPVYWCLHVLRSGGVRISGVRIRGDWDIPNNDGIDVDGSRHVSISHADVDTADDTVCLKTTAAGFPLEHVSVTDCRLRSRSSAIKLGSESRADMRHLRFARLAIADSHRGLAIQLRDGGSISDVRFEGITIATRYYHPSWWGAAEPIYVTALPRAPGMQVGSVADVTFSNISATAENGIFLSGGPLRSLRGIRMERVSVRLRQRSRFAGGCQDYRP</sequence>
<evidence type="ECO:0000313" key="6">
    <source>
        <dbReference type="Proteomes" id="UP000008141"/>
    </source>
</evidence>
<dbReference type="SUPFAM" id="SSF51126">
    <property type="entry name" value="Pectin lyase-like"/>
    <property type="match status" value="1"/>
</dbReference>
<dbReference type="GeneID" id="17359245"/>
<dbReference type="OrthoDB" id="187139at2759"/>
<dbReference type="STRING" id="554065.E1Z3N0"/>
<keyword evidence="3 4" id="KW-0326">Glycosidase</keyword>
<dbReference type="GO" id="GO:0005975">
    <property type="term" value="P:carbohydrate metabolic process"/>
    <property type="evidence" value="ECO:0007669"/>
    <property type="project" value="InterPro"/>
</dbReference>
<dbReference type="Pfam" id="PF00295">
    <property type="entry name" value="Glyco_hydro_28"/>
    <property type="match status" value="1"/>
</dbReference>
<evidence type="ECO:0000313" key="5">
    <source>
        <dbReference type="EMBL" id="EFN59558.1"/>
    </source>
</evidence>
<evidence type="ECO:0000256" key="1">
    <source>
        <dbReference type="ARBA" id="ARBA00008834"/>
    </source>
</evidence>
<evidence type="ECO:0000256" key="2">
    <source>
        <dbReference type="ARBA" id="ARBA00022801"/>
    </source>
</evidence>
<dbReference type="OMA" id="FSTKTWP"/>
<dbReference type="InterPro" id="IPR011050">
    <property type="entry name" value="Pectin_lyase_fold/virulence"/>
</dbReference>
<feature type="non-terminal residue" evidence="5">
    <location>
        <position position="370"/>
    </location>
</feature>
<protein>
    <recommendedName>
        <fullName evidence="7">Pectate lyase superfamily protein domain-containing protein</fullName>
    </recommendedName>
</protein>
<evidence type="ECO:0000256" key="3">
    <source>
        <dbReference type="ARBA" id="ARBA00023295"/>
    </source>
</evidence>
<keyword evidence="2 4" id="KW-0378">Hydrolase</keyword>
<gene>
    <name evidence="5" type="ORF">CHLNCDRAFT_8203</name>
</gene>
<evidence type="ECO:0008006" key="7">
    <source>
        <dbReference type="Google" id="ProtNLM"/>
    </source>
</evidence>
<evidence type="ECO:0000256" key="4">
    <source>
        <dbReference type="RuleBase" id="RU361169"/>
    </source>
</evidence>
<dbReference type="RefSeq" id="XP_005851660.1">
    <property type="nucleotide sequence ID" value="XM_005851598.1"/>
</dbReference>
<reference evidence="5 6" key="1">
    <citation type="journal article" date="2010" name="Plant Cell">
        <title>The Chlorella variabilis NC64A genome reveals adaptation to photosymbiosis, coevolution with viruses, and cryptic sex.</title>
        <authorList>
            <person name="Blanc G."/>
            <person name="Duncan G."/>
            <person name="Agarkova I."/>
            <person name="Borodovsky M."/>
            <person name="Gurnon J."/>
            <person name="Kuo A."/>
            <person name="Lindquist E."/>
            <person name="Lucas S."/>
            <person name="Pangilinan J."/>
            <person name="Polle J."/>
            <person name="Salamov A."/>
            <person name="Terry A."/>
            <person name="Yamada T."/>
            <person name="Dunigan D.D."/>
            <person name="Grigoriev I.V."/>
            <person name="Claverie J.M."/>
            <person name="Van Etten J.L."/>
        </authorList>
    </citation>
    <scope>NUCLEOTIDE SEQUENCE [LARGE SCALE GENOMIC DNA]</scope>
    <source>
        <strain evidence="5 6">NC64A</strain>
    </source>
</reference>
<dbReference type="GO" id="GO:0004650">
    <property type="term" value="F:polygalacturonase activity"/>
    <property type="evidence" value="ECO:0007669"/>
    <property type="project" value="InterPro"/>
</dbReference>
<dbReference type="EMBL" id="GL433835">
    <property type="protein sequence ID" value="EFN59558.1"/>
    <property type="molecule type" value="Genomic_DNA"/>
</dbReference>
<keyword evidence="6" id="KW-1185">Reference proteome</keyword>
<dbReference type="PANTHER" id="PTHR31339">
    <property type="entry name" value="PECTIN LYASE-RELATED"/>
    <property type="match status" value="1"/>
</dbReference>
<dbReference type="Gene3D" id="2.160.20.10">
    <property type="entry name" value="Single-stranded right-handed beta-helix, Pectin lyase-like"/>
    <property type="match status" value="1"/>
</dbReference>
<dbReference type="InterPro" id="IPR012334">
    <property type="entry name" value="Pectin_lyas_fold"/>
</dbReference>
<dbReference type="PANTHER" id="PTHR31339:SF9">
    <property type="entry name" value="PLASMIN AND FIBRONECTIN-BINDING PROTEIN A"/>
    <property type="match status" value="1"/>
</dbReference>
<dbReference type="eggNOG" id="ENOG502QTKJ">
    <property type="taxonomic scope" value="Eukaryota"/>
</dbReference>
<organism evidence="6">
    <name type="scientific">Chlorella variabilis</name>
    <name type="common">Green alga</name>
    <dbReference type="NCBI Taxonomy" id="554065"/>
    <lineage>
        <taxon>Eukaryota</taxon>
        <taxon>Viridiplantae</taxon>
        <taxon>Chlorophyta</taxon>
        <taxon>core chlorophytes</taxon>
        <taxon>Trebouxiophyceae</taxon>
        <taxon>Chlorellales</taxon>
        <taxon>Chlorellaceae</taxon>
        <taxon>Chlorella clade</taxon>
        <taxon>Chlorella</taxon>
    </lineage>
</organism>
<name>E1Z3N0_CHLVA</name>
<dbReference type="Proteomes" id="UP000008141">
    <property type="component" value="Unassembled WGS sequence"/>
</dbReference>
<dbReference type="AlphaFoldDB" id="E1Z3N0"/>
<feature type="non-terminal residue" evidence="5">
    <location>
        <position position="1"/>
    </location>
</feature>
<dbReference type="InterPro" id="IPR051801">
    <property type="entry name" value="GH28_Enzymes"/>
</dbReference>
<accession>E1Z3N0</accession>
<dbReference type="KEGG" id="cvr:CHLNCDRAFT_8203"/>
<dbReference type="InParanoid" id="E1Z3N0"/>
<comment type="similarity">
    <text evidence="1 4">Belongs to the glycosyl hydrolase 28 family.</text>
</comment>
<dbReference type="FunCoup" id="E1Z3N0">
    <property type="interactions" value="100"/>
</dbReference>
<dbReference type="InterPro" id="IPR000743">
    <property type="entry name" value="Glyco_hydro_28"/>
</dbReference>
<proteinExistence type="inferred from homology"/>